<evidence type="ECO:0000256" key="1">
    <source>
        <dbReference type="ARBA" id="ARBA00022723"/>
    </source>
</evidence>
<dbReference type="SUPFAM" id="SSF144232">
    <property type="entry name" value="HIT/MYND zinc finger-like"/>
    <property type="match status" value="1"/>
</dbReference>
<comment type="caution">
    <text evidence="6">The sequence shown here is derived from an EMBL/GenBank/DDBJ whole genome shotgun (WGS) entry which is preliminary data.</text>
</comment>
<dbReference type="PROSITE" id="PS50865">
    <property type="entry name" value="ZF_MYND_2"/>
    <property type="match status" value="1"/>
</dbReference>
<dbReference type="Pfam" id="PF04194">
    <property type="entry name" value="PDCD2_C"/>
    <property type="match status" value="1"/>
</dbReference>
<reference evidence="6" key="1">
    <citation type="submission" date="2022-03" db="EMBL/GenBank/DDBJ databases">
        <authorList>
            <person name="Sayadi A."/>
        </authorList>
    </citation>
    <scope>NUCLEOTIDE SEQUENCE</scope>
</reference>
<dbReference type="Gene3D" id="6.10.140.2220">
    <property type="match status" value="1"/>
</dbReference>
<dbReference type="Proteomes" id="UP001152888">
    <property type="component" value="Unassembled WGS sequence"/>
</dbReference>
<evidence type="ECO:0000256" key="4">
    <source>
        <dbReference type="PROSITE-ProRule" id="PRU00134"/>
    </source>
</evidence>
<evidence type="ECO:0000313" key="7">
    <source>
        <dbReference type="Proteomes" id="UP001152888"/>
    </source>
</evidence>
<dbReference type="InterPro" id="IPR007320">
    <property type="entry name" value="PDCD2_C"/>
</dbReference>
<dbReference type="EMBL" id="CAKOFQ010006776">
    <property type="protein sequence ID" value="CAH1970636.1"/>
    <property type="molecule type" value="Genomic_DNA"/>
</dbReference>
<protein>
    <recommendedName>
        <fullName evidence="5">MYND-type domain-containing protein</fullName>
    </recommendedName>
</protein>
<dbReference type="PANTHER" id="PTHR12298:SF4">
    <property type="entry name" value="PROGRAMMED CELL DEATH PROTEIN 2"/>
    <property type="match status" value="1"/>
</dbReference>
<dbReference type="GO" id="GO:0005737">
    <property type="term" value="C:cytoplasm"/>
    <property type="evidence" value="ECO:0007669"/>
    <property type="project" value="InterPro"/>
</dbReference>
<dbReference type="PROSITE" id="PS01360">
    <property type="entry name" value="ZF_MYND_1"/>
    <property type="match status" value="1"/>
</dbReference>
<gene>
    <name evidence="6" type="ORF">ACAOBT_LOCUS9024</name>
</gene>
<organism evidence="6 7">
    <name type="scientific">Acanthoscelides obtectus</name>
    <name type="common">Bean weevil</name>
    <name type="synonym">Bruchus obtectus</name>
    <dbReference type="NCBI Taxonomy" id="200917"/>
    <lineage>
        <taxon>Eukaryota</taxon>
        <taxon>Metazoa</taxon>
        <taxon>Ecdysozoa</taxon>
        <taxon>Arthropoda</taxon>
        <taxon>Hexapoda</taxon>
        <taxon>Insecta</taxon>
        <taxon>Pterygota</taxon>
        <taxon>Neoptera</taxon>
        <taxon>Endopterygota</taxon>
        <taxon>Coleoptera</taxon>
        <taxon>Polyphaga</taxon>
        <taxon>Cucujiformia</taxon>
        <taxon>Chrysomeloidea</taxon>
        <taxon>Chrysomelidae</taxon>
        <taxon>Bruchinae</taxon>
        <taxon>Bruchini</taxon>
        <taxon>Acanthoscelides</taxon>
    </lineage>
</organism>
<dbReference type="PANTHER" id="PTHR12298">
    <property type="entry name" value="PCDC2 PROGRAMMED CELL DEATH PROTEIN 2 -RELATED"/>
    <property type="match status" value="1"/>
</dbReference>
<accession>A0A9P0KCY0</accession>
<keyword evidence="7" id="KW-1185">Reference proteome</keyword>
<sequence>MEKQEDQVGVELGYLEEQCESWKLQSRFFPSKVGGKPAWVRLDSVPDADQLQCRKCGDPTIFLLQLYAPFDGRAHIPAESVTKNFHRSLFVFICKNPDCCIRNNSDNVRVFRSSLPRKNKFYPFEPPDDIPDPLFSMENWTRLCRVCGCYASKKCSRCRVADYCSRTHQVHDWKYHKKECGSILSERLSPLLFPEWEIITEAEELDDVQSTDKDELWKFEKLKLDDGLGSMANVPENELEKYAESEEDTTFRKFQDRVKQNPDQIIRYQKNGTPLWIAKQPLPEKIPDCEHCGGPRRFEFQVMPQLLTFLHENTLDFGVLVVYTCEASCDDDGKYKEEFVFKQDVEVPELEL</sequence>
<keyword evidence="2 4" id="KW-0863">Zinc-finger</keyword>
<evidence type="ECO:0000259" key="5">
    <source>
        <dbReference type="PROSITE" id="PS50865"/>
    </source>
</evidence>
<dbReference type="InterPro" id="IPR002893">
    <property type="entry name" value="Znf_MYND"/>
</dbReference>
<name>A0A9P0KCY0_ACAOB</name>
<dbReference type="OrthoDB" id="443682at2759"/>
<keyword evidence="3" id="KW-0862">Zinc</keyword>
<proteinExistence type="predicted"/>
<dbReference type="Pfam" id="PF01753">
    <property type="entry name" value="zf-MYND"/>
    <property type="match status" value="1"/>
</dbReference>
<dbReference type="GO" id="GO:0008270">
    <property type="term" value="F:zinc ion binding"/>
    <property type="evidence" value="ECO:0007669"/>
    <property type="project" value="UniProtKB-KW"/>
</dbReference>
<dbReference type="GO" id="GO:0005634">
    <property type="term" value="C:nucleus"/>
    <property type="evidence" value="ECO:0007669"/>
    <property type="project" value="TreeGrafter"/>
</dbReference>
<evidence type="ECO:0000256" key="3">
    <source>
        <dbReference type="ARBA" id="ARBA00022833"/>
    </source>
</evidence>
<keyword evidence="1" id="KW-0479">Metal-binding</keyword>
<evidence type="ECO:0000256" key="2">
    <source>
        <dbReference type="ARBA" id="ARBA00022771"/>
    </source>
</evidence>
<feature type="domain" description="MYND-type" evidence="5">
    <location>
        <begin position="144"/>
        <end position="180"/>
    </location>
</feature>
<evidence type="ECO:0000313" key="6">
    <source>
        <dbReference type="EMBL" id="CAH1970636.1"/>
    </source>
</evidence>
<dbReference type="AlphaFoldDB" id="A0A9P0KCY0"/>